<dbReference type="PANTHER" id="PTHR32089">
    <property type="entry name" value="METHYL-ACCEPTING CHEMOTAXIS PROTEIN MCPB"/>
    <property type="match status" value="1"/>
</dbReference>
<sequence>MRILRDATIKTRVLIGFGVLLALLVLLTGIGVQKVSLIDNSLTKINEVNGVKQRHAINFRGSVHDRAIALRDVVLVDTSKIDLVVAEIRRLEAAYAISAEAMDEMFATRGDILPEERQILDAIKEIEAKTLPGINKVIELRQAGQDAEARELLLSTVRLDLSEWLARINRFIDKEERDNGLIGNETRAQARGFSELMLIVCAFCLALGGGMAWWTVNSLAPLRRLTDAMLRLADGNLSTEIPANKTANEVGEITRAVEVFKHNALEADALRREQAAAEERAKQTRQAEMQALARRFEDEVSAVVAAVSTSSTTVRQSAELLLTTAATAAEKVDTVESSSTEATDNVQAVATAAGQLASSIQEIARQIDESTERTRQAAQQAARTNAIVDGLSTKADRIGEVLGLISDIASQTNLLALNATIEAARAGEAGKGFAVVASEVKSLASQTARATDDIAQRIAEIQSATGEAVNAIKGIGTIVEQVNRISIAIASAVEEQNAATTEIARSARHASGGVETVTMAVVDVREGTSRTGAESQQLLTASAELTDHAGTLRQQVDRFLASVRAGA</sequence>
<feature type="transmembrane region" description="Helical" evidence="4">
    <location>
        <begin position="12"/>
        <end position="32"/>
    </location>
</feature>
<dbReference type="Pfam" id="PF00672">
    <property type="entry name" value="HAMP"/>
    <property type="match status" value="1"/>
</dbReference>
<dbReference type="SMART" id="SM00283">
    <property type="entry name" value="MA"/>
    <property type="match status" value="1"/>
</dbReference>
<dbReference type="Gene3D" id="6.10.340.10">
    <property type="match status" value="1"/>
</dbReference>
<dbReference type="Proteomes" id="UP000216998">
    <property type="component" value="Unassembled WGS sequence"/>
</dbReference>
<dbReference type="Pfam" id="PF12729">
    <property type="entry name" value="4HB_MCP_1"/>
    <property type="match status" value="1"/>
</dbReference>
<dbReference type="SMART" id="SM00304">
    <property type="entry name" value="HAMP"/>
    <property type="match status" value="1"/>
</dbReference>
<dbReference type="InterPro" id="IPR024478">
    <property type="entry name" value="HlyB_4HB_MCP"/>
</dbReference>
<dbReference type="RefSeq" id="WP_094457510.1">
    <property type="nucleotide sequence ID" value="NZ_NOXU01000031.1"/>
</dbReference>
<evidence type="ECO:0000256" key="1">
    <source>
        <dbReference type="ARBA" id="ARBA00023224"/>
    </source>
</evidence>
<organism evidence="7 8">
    <name type="scientific">Niveispirillum lacus</name>
    <dbReference type="NCBI Taxonomy" id="1981099"/>
    <lineage>
        <taxon>Bacteria</taxon>
        <taxon>Pseudomonadati</taxon>
        <taxon>Pseudomonadota</taxon>
        <taxon>Alphaproteobacteria</taxon>
        <taxon>Rhodospirillales</taxon>
        <taxon>Azospirillaceae</taxon>
        <taxon>Niveispirillum</taxon>
    </lineage>
</organism>
<protein>
    <submittedName>
        <fullName evidence="7">Methyl-accepting chemotaxis protein</fullName>
    </submittedName>
</protein>
<evidence type="ECO:0000259" key="5">
    <source>
        <dbReference type="PROSITE" id="PS50111"/>
    </source>
</evidence>
<dbReference type="OrthoDB" id="3378718at2"/>
<dbReference type="EMBL" id="NOXU01000031">
    <property type="protein sequence ID" value="OYQ32473.1"/>
    <property type="molecule type" value="Genomic_DNA"/>
</dbReference>
<evidence type="ECO:0000256" key="2">
    <source>
        <dbReference type="ARBA" id="ARBA00029447"/>
    </source>
</evidence>
<feature type="domain" description="HAMP" evidence="6">
    <location>
        <begin position="216"/>
        <end position="269"/>
    </location>
</feature>
<accession>A0A255YTD4</accession>
<keyword evidence="4" id="KW-0472">Membrane</keyword>
<evidence type="ECO:0000256" key="4">
    <source>
        <dbReference type="SAM" id="Phobius"/>
    </source>
</evidence>
<dbReference type="Pfam" id="PF00015">
    <property type="entry name" value="MCPsignal"/>
    <property type="match status" value="1"/>
</dbReference>
<evidence type="ECO:0000259" key="6">
    <source>
        <dbReference type="PROSITE" id="PS50885"/>
    </source>
</evidence>
<dbReference type="PROSITE" id="PS50885">
    <property type="entry name" value="HAMP"/>
    <property type="match status" value="1"/>
</dbReference>
<evidence type="ECO:0000313" key="8">
    <source>
        <dbReference type="Proteomes" id="UP000216998"/>
    </source>
</evidence>
<dbReference type="GO" id="GO:0016020">
    <property type="term" value="C:membrane"/>
    <property type="evidence" value="ECO:0007669"/>
    <property type="project" value="InterPro"/>
</dbReference>
<dbReference type="Gene3D" id="1.10.287.950">
    <property type="entry name" value="Methyl-accepting chemotaxis protein"/>
    <property type="match status" value="1"/>
</dbReference>
<evidence type="ECO:0000256" key="3">
    <source>
        <dbReference type="PROSITE-ProRule" id="PRU00284"/>
    </source>
</evidence>
<feature type="domain" description="Methyl-accepting transducer" evidence="5">
    <location>
        <begin position="303"/>
        <end position="546"/>
    </location>
</feature>
<keyword evidence="8" id="KW-1185">Reference proteome</keyword>
<dbReference type="InterPro" id="IPR047347">
    <property type="entry name" value="YvaQ-like_sensor"/>
</dbReference>
<dbReference type="SUPFAM" id="SSF58104">
    <property type="entry name" value="Methyl-accepting chemotaxis protein (MCP) signaling domain"/>
    <property type="match status" value="1"/>
</dbReference>
<dbReference type="PANTHER" id="PTHR32089:SF112">
    <property type="entry name" value="LYSOZYME-LIKE PROTEIN-RELATED"/>
    <property type="match status" value="1"/>
</dbReference>
<name>A0A255YTD4_9PROT</name>
<comment type="caution">
    <text evidence="7">The sequence shown here is derived from an EMBL/GenBank/DDBJ whole genome shotgun (WGS) entry which is preliminary data.</text>
</comment>
<dbReference type="InterPro" id="IPR003660">
    <property type="entry name" value="HAMP_dom"/>
</dbReference>
<comment type="similarity">
    <text evidence="2">Belongs to the methyl-accepting chemotaxis (MCP) protein family.</text>
</comment>
<dbReference type="GO" id="GO:0007165">
    <property type="term" value="P:signal transduction"/>
    <property type="evidence" value="ECO:0007669"/>
    <property type="project" value="UniProtKB-KW"/>
</dbReference>
<keyword evidence="4" id="KW-0812">Transmembrane</keyword>
<dbReference type="AlphaFoldDB" id="A0A255YTD4"/>
<keyword evidence="4" id="KW-1133">Transmembrane helix</keyword>
<dbReference type="PROSITE" id="PS50111">
    <property type="entry name" value="CHEMOTAXIS_TRANSDUC_2"/>
    <property type="match status" value="1"/>
</dbReference>
<dbReference type="CDD" id="cd06225">
    <property type="entry name" value="HAMP"/>
    <property type="match status" value="1"/>
</dbReference>
<dbReference type="InterPro" id="IPR004089">
    <property type="entry name" value="MCPsignal_dom"/>
</dbReference>
<reference evidence="7 8" key="1">
    <citation type="submission" date="2017-07" db="EMBL/GenBank/DDBJ databases">
        <title>Niveispirillum cyanobacteriorum sp. nov., isolated from cyanobacterial aggregates in a eutrophic lake.</title>
        <authorList>
            <person name="Cai H."/>
        </authorList>
    </citation>
    <scope>NUCLEOTIDE SEQUENCE [LARGE SCALE GENOMIC DNA]</scope>
    <source>
        <strain evidence="8">TH1-14</strain>
    </source>
</reference>
<proteinExistence type="inferred from homology"/>
<keyword evidence="1 3" id="KW-0807">Transducer</keyword>
<dbReference type="CDD" id="cd19411">
    <property type="entry name" value="MCP2201-like_sensor"/>
    <property type="match status" value="1"/>
</dbReference>
<evidence type="ECO:0000313" key="7">
    <source>
        <dbReference type="EMBL" id="OYQ32473.1"/>
    </source>
</evidence>
<dbReference type="SUPFAM" id="SSF158472">
    <property type="entry name" value="HAMP domain-like"/>
    <property type="match status" value="1"/>
</dbReference>
<gene>
    <name evidence="7" type="ORF">CHU95_16910</name>
</gene>